<keyword evidence="1" id="KW-0732">Signal</keyword>
<gene>
    <name evidence="2" type="ORF">Acr_16g0000910</name>
</gene>
<dbReference type="AlphaFoldDB" id="A0A7J0FYC5"/>
<organism evidence="2 3">
    <name type="scientific">Actinidia rufa</name>
    <dbReference type="NCBI Taxonomy" id="165716"/>
    <lineage>
        <taxon>Eukaryota</taxon>
        <taxon>Viridiplantae</taxon>
        <taxon>Streptophyta</taxon>
        <taxon>Embryophyta</taxon>
        <taxon>Tracheophyta</taxon>
        <taxon>Spermatophyta</taxon>
        <taxon>Magnoliopsida</taxon>
        <taxon>eudicotyledons</taxon>
        <taxon>Gunneridae</taxon>
        <taxon>Pentapetalae</taxon>
        <taxon>asterids</taxon>
        <taxon>Ericales</taxon>
        <taxon>Actinidiaceae</taxon>
        <taxon>Actinidia</taxon>
    </lineage>
</organism>
<accession>A0A7J0FYC5</accession>
<dbReference type="EMBL" id="BJWL01000016">
    <property type="protein sequence ID" value="GFZ03467.1"/>
    <property type="molecule type" value="Genomic_DNA"/>
</dbReference>
<evidence type="ECO:0000313" key="2">
    <source>
        <dbReference type="EMBL" id="GFZ03467.1"/>
    </source>
</evidence>
<dbReference type="Proteomes" id="UP000585474">
    <property type="component" value="Unassembled WGS sequence"/>
</dbReference>
<feature type="signal peptide" evidence="1">
    <location>
        <begin position="1"/>
        <end position="22"/>
    </location>
</feature>
<feature type="chain" id="PRO_5029871563" description="Secreted protein" evidence="1">
    <location>
        <begin position="23"/>
        <end position="89"/>
    </location>
</feature>
<keyword evidence="3" id="KW-1185">Reference proteome</keyword>
<reference evidence="2 3" key="1">
    <citation type="submission" date="2019-07" db="EMBL/GenBank/DDBJ databases">
        <title>De Novo Assembly of kiwifruit Actinidia rufa.</title>
        <authorList>
            <person name="Sugita-Konishi S."/>
            <person name="Sato K."/>
            <person name="Mori E."/>
            <person name="Abe Y."/>
            <person name="Kisaki G."/>
            <person name="Hamano K."/>
            <person name="Suezawa K."/>
            <person name="Otani M."/>
            <person name="Fukuda T."/>
            <person name="Manabe T."/>
            <person name="Gomi K."/>
            <person name="Tabuchi M."/>
            <person name="Akimitsu K."/>
            <person name="Kataoka I."/>
        </authorList>
    </citation>
    <scope>NUCLEOTIDE SEQUENCE [LARGE SCALE GENOMIC DNA]</scope>
    <source>
        <strain evidence="3">cv. Fuchu</strain>
    </source>
</reference>
<evidence type="ECO:0008006" key="4">
    <source>
        <dbReference type="Google" id="ProtNLM"/>
    </source>
</evidence>
<proteinExistence type="predicted"/>
<name>A0A7J0FYC5_9ERIC</name>
<evidence type="ECO:0000313" key="3">
    <source>
        <dbReference type="Proteomes" id="UP000585474"/>
    </source>
</evidence>
<protein>
    <recommendedName>
        <fullName evidence="4">Secreted protein</fullName>
    </recommendedName>
</protein>
<comment type="caution">
    <text evidence="2">The sequence shown here is derived from an EMBL/GenBank/DDBJ whole genome shotgun (WGS) entry which is preliminary data.</text>
</comment>
<sequence>MAPHRTPLTGTLVILRVMVARSVRMAGLICVFGNWHGGRSGIIRGEVLHQSCIQFIHNPNLFNNAMHLAVNDFEIWSLTSTGHWRCSVI</sequence>
<evidence type="ECO:0000256" key="1">
    <source>
        <dbReference type="SAM" id="SignalP"/>
    </source>
</evidence>